<feature type="transmembrane region" description="Helical" evidence="1">
    <location>
        <begin position="70"/>
        <end position="94"/>
    </location>
</feature>
<dbReference type="RefSeq" id="WP_424048830.1">
    <property type="nucleotide sequence ID" value="NZ_CBDEPU010000343.1"/>
</dbReference>
<proteinExistence type="predicted"/>
<feature type="transmembrane region" description="Helical" evidence="1">
    <location>
        <begin position="6"/>
        <end position="24"/>
    </location>
</feature>
<name>A0AA94LKY0_9BACT</name>
<organism evidence="2 3">
    <name type="scientific">Prevotella jejuni</name>
    <dbReference type="NCBI Taxonomy" id="1177574"/>
    <lineage>
        <taxon>Bacteria</taxon>
        <taxon>Pseudomonadati</taxon>
        <taxon>Bacteroidota</taxon>
        <taxon>Bacteroidia</taxon>
        <taxon>Bacteroidales</taxon>
        <taxon>Prevotellaceae</taxon>
        <taxon>Prevotella</taxon>
    </lineage>
</organism>
<evidence type="ECO:0008006" key="4">
    <source>
        <dbReference type="Google" id="ProtNLM"/>
    </source>
</evidence>
<gene>
    <name evidence="2" type="ORF">SAMN06265364_11822</name>
</gene>
<evidence type="ECO:0000313" key="3">
    <source>
        <dbReference type="Proteomes" id="UP000198427"/>
    </source>
</evidence>
<keyword evidence="1" id="KW-0812">Transmembrane</keyword>
<feature type="transmembrane region" description="Helical" evidence="1">
    <location>
        <begin position="36"/>
        <end position="58"/>
    </location>
</feature>
<keyword evidence="3" id="KW-1185">Reference proteome</keyword>
<dbReference type="AlphaFoldDB" id="A0AA94LKY0"/>
<evidence type="ECO:0000256" key="1">
    <source>
        <dbReference type="SAM" id="Phobius"/>
    </source>
</evidence>
<protein>
    <recommendedName>
        <fullName evidence="4">Endopeptidase</fullName>
    </recommendedName>
</protein>
<evidence type="ECO:0000313" key="2">
    <source>
        <dbReference type="EMBL" id="SNR90187.1"/>
    </source>
</evidence>
<keyword evidence="1" id="KW-0472">Membrane</keyword>
<accession>A0AA94LKY0</accession>
<sequence length="337" mass="39287">MTTKRIVYSIFLLHILLCFSWWILHMCLSDDLQLNVVLDSILYYGMLCTLPIWLYPIVRVIKKTFNYNEILGVLAIILISGIVFVVWFIGLLLFTIEAPKTVWYEDKNHIITDGYASVGSFFVCDRGGIVNKVRSKGRLRDSPLIPDSAQWKFYDQWGVLIAWSDNKLDEDRGMKAYSLFVTDSLLYKRHQKEILNLRKSYLMKERNYILDCHLLCYGSSLPNYEFEYNTRTRIMSIDDDGIDFKNKISFKLSPETNDSIVAFIHQHPEASINYDGDVEHYGQGDVCVWLEVNRRSVFDCDNSDFAQMPVPFQNIIRLFANKHVRGRDLLKVVDKAK</sequence>
<dbReference type="EMBL" id="FZNZ01000018">
    <property type="protein sequence ID" value="SNR90187.1"/>
    <property type="molecule type" value="Genomic_DNA"/>
</dbReference>
<reference evidence="2 3" key="1">
    <citation type="submission" date="2017-06" db="EMBL/GenBank/DDBJ databases">
        <authorList>
            <person name="Varghese N."/>
            <person name="Submissions S."/>
        </authorList>
    </citation>
    <scope>NUCLEOTIDE SEQUENCE [LARGE SCALE GENOMIC DNA]</scope>
    <source>
        <strain evidence="2 3">DSM 26989</strain>
    </source>
</reference>
<keyword evidence="1" id="KW-1133">Transmembrane helix</keyword>
<dbReference type="Proteomes" id="UP000198427">
    <property type="component" value="Unassembled WGS sequence"/>
</dbReference>
<comment type="caution">
    <text evidence="2">The sequence shown here is derived from an EMBL/GenBank/DDBJ whole genome shotgun (WGS) entry which is preliminary data.</text>
</comment>